<name>A0A5B0EBU5_9MICC</name>
<dbReference type="PANTHER" id="PTHR43537">
    <property type="entry name" value="TRANSCRIPTIONAL REGULATOR, GNTR FAMILY"/>
    <property type="match status" value="1"/>
</dbReference>
<evidence type="ECO:0000256" key="2">
    <source>
        <dbReference type="ARBA" id="ARBA00023125"/>
    </source>
</evidence>
<dbReference type="PROSITE" id="PS50949">
    <property type="entry name" value="HTH_GNTR"/>
    <property type="match status" value="1"/>
</dbReference>
<dbReference type="EMBL" id="VOBL01000011">
    <property type="protein sequence ID" value="KAA0976188.1"/>
    <property type="molecule type" value="Genomic_DNA"/>
</dbReference>
<evidence type="ECO:0000259" key="4">
    <source>
        <dbReference type="PROSITE" id="PS50949"/>
    </source>
</evidence>
<dbReference type="Gene3D" id="1.10.10.10">
    <property type="entry name" value="Winged helix-like DNA-binding domain superfamily/Winged helix DNA-binding domain"/>
    <property type="match status" value="1"/>
</dbReference>
<dbReference type="Proteomes" id="UP000323856">
    <property type="component" value="Unassembled WGS sequence"/>
</dbReference>
<reference evidence="5 6" key="1">
    <citation type="submission" date="2019-07" db="EMBL/GenBank/DDBJ databases">
        <title>Analysis of the biochemical properties, biological activity and biotechnological potential of siderophores and biosurfactants produced by Antarctic psychrotolerant bacteria.</title>
        <authorList>
            <person name="Styczynski M."/>
            <person name="Krucon T."/>
            <person name="Decewicz P."/>
            <person name="Dziewit L."/>
        </authorList>
    </citation>
    <scope>NUCLEOTIDE SEQUENCE [LARGE SCALE GENOMIC DNA]</scope>
    <source>
        <strain evidence="5 6">ANT_H27</strain>
    </source>
</reference>
<dbReference type="Gene3D" id="1.20.120.530">
    <property type="entry name" value="GntR ligand-binding domain-like"/>
    <property type="match status" value="1"/>
</dbReference>
<evidence type="ECO:0000313" key="6">
    <source>
        <dbReference type="Proteomes" id="UP000323856"/>
    </source>
</evidence>
<dbReference type="InterPro" id="IPR036388">
    <property type="entry name" value="WH-like_DNA-bd_sf"/>
</dbReference>
<dbReference type="InterPro" id="IPR008920">
    <property type="entry name" value="TF_FadR/GntR_C"/>
</dbReference>
<keyword evidence="3" id="KW-0804">Transcription</keyword>
<proteinExistence type="predicted"/>
<keyword evidence="2" id="KW-0238">DNA-binding</keyword>
<feature type="domain" description="HTH gntR-type" evidence="4">
    <location>
        <begin position="19"/>
        <end position="86"/>
    </location>
</feature>
<evidence type="ECO:0000256" key="1">
    <source>
        <dbReference type="ARBA" id="ARBA00023015"/>
    </source>
</evidence>
<protein>
    <submittedName>
        <fullName evidence="5">GntR family transcriptional regulator</fullName>
    </submittedName>
</protein>
<keyword evidence="1" id="KW-0805">Transcription regulation</keyword>
<dbReference type="SMART" id="SM00895">
    <property type="entry name" value="FCD"/>
    <property type="match status" value="1"/>
</dbReference>
<dbReference type="Pfam" id="PF00392">
    <property type="entry name" value="GntR"/>
    <property type="match status" value="1"/>
</dbReference>
<evidence type="ECO:0000256" key="3">
    <source>
        <dbReference type="ARBA" id="ARBA00023163"/>
    </source>
</evidence>
<gene>
    <name evidence="5" type="ORF">FQ154_11360</name>
</gene>
<dbReference type="InterPro" id="IPR036390">
    <property type="entry name" value="WH_DNA-bd_sf"/>
</dbReference>
<dbReference type="GO" id="GO:0003677">
    <property type="term" value="F:DNA binding"/>
    <property type="evidence" value="ECO:0007669"/>
    <property type="project" value="UniProtKB-KW"/>
</dbReference>
<dbReference type="OrthoDB" id="5243844at2"/>
<comment type="caution">
    <text evidence="5">The sequence shown here is derived from an EMBL/GenBank/DDBJ whole genome shotgun (WGS) entry which is preliminary data.</text>
</comment>
<dbReference type="InterPro" id="IPR011711">
    <property type="entry name" value="GntR_C"/>
</dbReference>
<organism evidence="5 6">
    <name type="scientific">Paeniglutamicibacter gangotriensis</name>
    <dbReference type="NCBI Taxonomy" id="254787"/>
    <lineage>
        <taxon>Bacteria</taxon>
        <taxon>Bacillati</taxon>
        <taxon>Actinomycetota</taxon>
        <taxon>Actinomycetes</taxon>
        <taxon>Micrococcales</taxon>
        <taxon>Micrococcaceae</taxon>
        <taxon>Paeniglutamicibacter</taxon>
    </lineage>
</organism>
<dbReference type="PANTHER" id="PTHR43537:SF45">
    <property type="entry name" value="GNTR FAMILY REGULATORY PROTEIN"/>
    <property type="match status" value="1"/>
</dbReference>
<dbReference type="CDD" id="cd07377">
    <property type="entry name" value="WHTH_GntR"/>
    <property type="match status" value="1"/>
</dbReference>
<sequence length="228" mass="24603">MPMNAMISSLPLAEGSTHAHTGAWVAAVLRSRIAEGALLPGAKLSELALSQAMGVSRNTLREAFAVLDHELVLTRIPNRGVYVSSPGPEGVREIYAVRRMIEPAAVLWAPNLDVEALSAVIGDARAALAEGDIAKMADANQCFHEELVRATGSRHLQELMTKVLAQMRLVFHAMGDAPDFHSHYVELNAGLVELLVAGKREEASAQLRGYLDRAEAELLAHLEVGEEE</sequence>
<dbReference type="SUPFAM" id="SSF48008">
    <property type="entry name" value="GntR ligand-binding domain-like"/>
    <property type="match status" value="1"/>
</dbReference>
<dbReference type="AlphaFoldDB" id="A0A5B0EBU5"/>
<evidence type="ECO:0000313" key="5">
    <source>
        <dbReference type="EMBL" id="KAA0976188.1"/>
    </source>
</evidence>
<dbReference type="GO" id="GO:0003700">
    <property type="term" value="F:DNA-binding transcription factor activity"/>
    <property type="evidence" value="ECO:0007669"/>
    <property type="project" value="InterPro"/>
</dbReference>
<accession>A0A5B0EBU5</accession>
<dbReference type="SUPFAM" id="SSF46785">
    <property type="entry name" value="Winged helix' DNA-binding domain"/>
    <property type="match status" value="1"/>
</dbReference>
<dbReference type="SMART" id="SM00345">
    <property type="entry name" value="HTH_GNTR"/>
    <property type="match status" value="1"/>
</dbReference>
<dbReference type="Pfam" id="PF07729">
    <property type="entry name" value="FCD"/>
    <property type="match status" value="1"/>
</dbReference>
<dbReference type="InterPro" id="IPR000524">
    <property type="entry name" value="Tscrpt_reg_HTH_GntR"/>
</dbReference>